<feature type="region of interest" description="Disordered" evidence="1">
    <location>
        <begin position="107"/>
        <end position="137"/>
    </location>
</feature>
<proteinExistence type="predicted"/>
<reference evidence="2 3" key="1">
    <citation type="submission" date="2019-05" db="EMBL/GenBank/DDBJ databases">
        <title>Another draft genome of Portunus trituberculatus and its Hox gene families provides insights of decapod evolution.</title>
        <authorList>
            <person name="Jeong J.-H."/>
            <person name="Song I."/>
            <person name="Kim S."/>
            <person name="Choi T."/>
            <person name="Kim D."/>
            <person name="Ryu S."/>
            <person name="Kim W."/>
        </authorList>
    </citation>
    <scope>NUCLEOTIDE SEQUENCE [LARGE SCALE GENOMIC DNA]</scope>
    <source>
        <tissue evidence="2">Muscle</tissue>
    </source>
</reference>
<name>A0A5B7FG44_PORTR</name>
<sequence length="137" mass="15412">MSSQLPQPRQEHTYHSASAGEHRTGRQQTQGYFWRRFVVSKGSEARGLTRLRHSGRLTQRDRCGRRAAVVSGSAVNIDFAAASRGPLASARTTLLFVFDDLREYSGTHERRGSETQVSRGLDNGYPPHHQRMPQSFS</sequence>
<comment type="caution">
    <text evidence="2">The sequence shown here is derived from an EMBL/GenBank/DDBJ whole genome shotgun (WGS) entry which is preliminary data.</text>
</comment>
<organism evidence="2 3">
    <name type="scientific">Portunus trituberculatus</name>
    <name type="common">Swimming crab</name>
    <name type="synonym">Neptunus trituberculatus</name>
    <dbReference type="NCBI Taxonomy" id="210409"/>
    <lineage>
        <taxon>Eukaryota</taxon>
        <taxon>Metazoa</taxon>
        <taxon>Ecdysozoa</taxon>
        <taxon>Arthropoda</taxon>
        <taxon>Crustacea</taxon>
        <taxon>Multicrustacea</taxon>
        <taxon>Malacostraca</taxon>
        <taxon>Eumalacostraca</taxon>
        <taxon>Eucarida</taxon>
        <taxon>Decapoda</taxon>
        <taxon>Pleocyemata</taxon>
        <taxon>Brachyura</taxon>
        <taxon>Eubrachyura</taxon>
        <taxon>Portunoidea</taxon>
        <taxon>Portunidae</taxon>
        <taxon>Portuninae</taxon>
        <taxon>Portunus</taxon>
    </lineage>
</organism>
<accession>A0A5B7FG44</accession>
<dbReference type="EMBL" id="VSRR010006178">
    <property type="protein sequence ID" value="MPC44209.1"/>
    <property type="molecule type" value="Genomic_DNA"/>
</dbReference>
<evidence type="ECO:0000313" key="3">
    <source>
        <dbReference type="Proteomes" id="UP000324222"/>
    </source>
</evidence>
<protein>
    <submittedName>
        <fullName evidence="2">Uncharacterized protein</fullName>
    </submittedName>
</protein>
<dbReference type="Proteomes" id="UP000324222">
    <property type="component" value="Unassembled WGS sequence"/>
</dbReference>
<keyword evidence="3" id="KW-1185">Reference proteome</keyword>
<evidence type="ECO:0000313" key="2">
    <source>
        <dbReference type="EMBL" id="MPC44209.1"/>
    </source>
</evidence>
<evidence type="ECO:0000256" key="1">
    <source>
        <dbReference type="SAM" id="MobiDB-lite"/>
    </source>
</evidence>
<feature type="region of interest" description="Disordered" evidence="1">
    <location>
        <begin position="1"/>
        <end position="27"/>
    </location>
</feature>
<feature type="compositionally biased region" description="Basic and acidic residues" evidence="1">
    <location>
        <begin position="9"/>
        <end position="24"/>
    </location>
</feature>
<dbReference type="AlphaFoldDB" id="A0A5B7FG44"/>
<gene>
    <name evidence="2" type="ORF">E2C01_037875</name>
</gene>